<dbReference type="AlphaFoldDB" id="A0ABD5Z1Z6"/>
<feature type="transmembrane region" description="Helical" evidence="5">
    <location>
        <begin position="206"/>
        <end position="229"/>
    </location>
</feature>
<accession>A0ABD5Z1Z6</accession>
<dbReference type="InterPro" id="IPR036286">
    <property type="entry name" value="LexA/Signal_pep-like_sf"/>
</dbReference>
<reference evidence="6 7" key="1">
    <citation type="journal article" date="2019" name="Int. J. Syst. Evol. Microbiol.">
        <title>The Global Catalogue of Microorganisms (GCM) 10K type strain sequencing project: providing services to taxonomists for standard genome sequencing and annotation.</title>
        <authorList>
            <consortium name="The Broad Institute Genomics Platform"/>
            <consortium name="The Broad Institute Genome Sequencing Center for Infectious Disease"/>
            <person name="Wu L."/>
            <person name="Ma J."/>
        </authorList>
    </citation>
    <scope>NUCLEOTIDE SEQUENCE [LARGE SCALE GENOMIC DNA]</scope>
    <source>
        <strain evidence="6 7">XZGYJ-43</strain>
    </source>
</reference>
<evidence type="ECO:0000313" key="6">
    <source>
        <dbReference type="EMBL" id="MFC7199219.1"/>
    </source>
</evidence>
<dbReference type="SUPFAM" id="SSF51306">
    <property type="entry name" value="LexA/Signal peptidase"/>
    <property type="match status" value="1"/>
</dbReference>
<keyword evidence="7" id="KW-1185">Reference proteome</keyword>
<keyword evidence="3 5" id="KW-1133">Transmembrane helix</keyword>
<gene>
    <name evidence="6" type="ORF">ACFQJ9_07280</name>
</gene>
<evidence type="ECO:0000313" key="7">
    <source>
        <dbReference type="Proteomes" id="UP001596447"/>
    </source>
</evidence>
<dbReference type="InterPro" id="IPR001733">
    <property type="entry name" value="Peptidase_S26B"/>
</dbReference>
<feature type="transmembrane region" description="Helical" evidence="5">
    <location>
        <begin position="339"/>
        <end position="361"/>
    </location>
</feature>
<proteinExistence type="predicted"/>
<protein>
    <submittedName>
        <fullName evidence="6">Signal peptidase I</fullName>
        <ecNumber evidence="6">3.4.21.89</ecNumber>
    </submittedName>
</protein>
<sequence>MSPRRALELGVELLVVVVVLSLVAGQVLGYPVLLGYVETGSMAPTMEPGDGFIAVPTALAEDIEEGDVIVFRAEELHGGGLTTHRVVGQTDRGYITRGDANPFTDQDGGEPPVQKAQIVAEALQIGGTVVVIPNLGTAVMAVQNAVSELQRQVAILTGTRSLLGTQGLMYLLLVLSGLLYLFDLLASRTSGPNRDRERTRERDQSISPGLVIATLAAVLVIAATAAMVMPAGTQEFGIVSAEFDSEQPTVIPAGESSTLTYRVPNAGVVPIIVYLEPASDGVAVDPDRLRVGGRTRAEASLTLSAPDETGYYRRYVTEYRYLAILPAALIDAAYRLHPWLPIVMIDAVLASGIALLGWGLMGKRRVRIRNRESRHDRSWVRRLLRELT</sequence>
<evidence type="ECO:0000256" key="4">
    <source>
        <dbReference type="ARBA" id="ARBA00023136"/>
    </source>
</evidence>
<evidence type="ECO:0000256" key="5">
    <source>
        <dbReference type="SAM" id="Phobius"/>
    </source>
</evidence>
<keyword evidence="4 5" id="KW-0472">Membrane</keyword>
<dbReference type="Proteomes" id="UP001596447">
    <property type="component" value="Unassembled WGS sequence"/>
</dbReference>
<dbReference type="NCBIfam" id="TIGR02228">
    <property type="entry name" value="sigpep_I_arch"/>
    <property type="match status" value="1"/>
</dbReference>
<evidence type="ECO:0000256" key="3">
    <source>
        <dbReference type="ARBA" id="ARBA00022989"/>
    </source>
</evidence>
<evidence type="ECO:0000256" key="1">
    <source>
        <dbReference type="ARBA" id="ARBA00004370"/>
    </source>
</evidence>
<comment type="subcellular location">
    <subcellularLocation>
        <location evidence="1">Membrane</location>
    </subcellularLocation>
</comment>
<dbReference type="EC" id="3.4.21.89" evidence="6"/>
<feature type="transmembrane region" description="Helical" evidence="5">
    <location>
        <begin position="167"/>
        <end position="186"/>
    </location>
</feature>
<evidence type="ECO:0000256" key="2">
    <source>
        <dbReference type="ARBA" id="ARBA00022692"/>
    </source>
</evidence>
<name>A0ABD5Z1Z6_9EURY</name>
<comment type="caution">
    <text evidence="6">The sequence shown here is derived from an EMBL/GenBank/DDBJ whole genome shotgun (WGS) entry which is preliminary data.</text>
</comment>
<keyword evidence="6" id="KW-0378">Hydrolase</keyword>
<dbReference type="RefSeq" id="WP_279529161.1">
    <property type="nucleotide sequence ID" value="NZ_CP122312.1"/>
</dbReference>
<organism evidence="6 7">
    <name type="scientific">Halospeciosus flavus</name>
    <dbReference type="NCBI Taxonomy" id="3032283"/>
    <lineage>
        <taxon>Archaea</taxon>
        <taxon>Methanobacteriati</taxon>
        <taxon>Methanobacteriota</taxon>
        <taxon>Stenosarchaea group</taxon>
        <taxon>Halobacteria</taxon>
        <taxon>Halobacteriales</taxon>
        <taxon>Halobacteriaceae</taxon>
        <taxon>Halospeciosus</taxon>
    </lineage>
</organism>
<dbReference type="CDD" id="cd06530">
    <property type="entry name" value="S26_SPase_I"/>
    <property type="match status" value="1"/>
</dbReference>
<dbReference type="EMBL" id="JBHTAR010000011">
    <property type="protein sequence ID" value="MFC7199219.1"/>
    <property type="molecule type" value="Genomic_DNA"/>
</dbReference>
<dbReference type="GO" id="GO:0009003">
    <property type="term" value="F:signal peptidase activity"/>
    <property type="evidence" value="ECO:0007669"/>
    <property type="project" value="UniProtKB-EC"/>
</dbReference>
<dbReference type="InterPro" id="IPR019533">
    <property type="entry name" value="Peptidase_S26"/>
</dbReference>
<keyword evidence="2 5" id="KW-0812">Transmembrane</keyword>
<dbReference type="GO" id="GO:0016020">
    <property type="term" value="C:membrane"/>
    <property type="evidence" value="ECO:0007669"/>
    <property type="project" value="UniProtKB-SubCell"/>
</dbReference>